<organism evidence="1 2">
    <name type="scientific">Leptosia nina</name>
    <dbReference type="NCBI Taxonomy" id="320188"/>
    <lineage>
        <taxon>Eukaryota</taxon>
        <taxon>Metazoa</taxon>
        <taxon>Ecdysozoa</taxon>
        <taxon>Arthropoda</taxon>
        <taxon>Hexapoda</taxon>
        <taxon>Insecta</taxon>
        <taxon>Pterygota</taxon>
        <taxon>Neoptera</taxon>
        <taxon>Endopterygota</taxon>
        <taxon>Lepidoptera</taxon>
        <taxon>Glossata</taxon>
        <taxon>Ditrysia</taxon>
        <taxon>Papilionoidea</taxon>
        <taxon>Pieridae</taxon>
        <taxon>Pierinae</taxon>
        <taxon>Leptosia</taxon>
    </lineage>
</organism>
<gene>
    <name evidence="1" type="ORF">LNINA_LOCUS14393</name>
</gene>
<evidence type="ECO:0000313" key="1">
    <source>
        <dbReference type="EMBL" id="CAK1555584.1"/>
    </source>
</evidence>
<comment type="caution">
    <text evidence="1">The sequence shown here is derived from an EMBL/GenBank/DDBJ whole genome shotgun (WGS) entry which is preliminary data.</text>
</comment>
<dbReference type="Proteomes" id="UP001497472">
    <property type="component" value="Unassembled WGS sequence"/>
</dbReference>
<evidence type="ECO:0000313" key="2">
    <source>
        <dbReference type="Proteomes" id="UP001497472"/>
    </source>
</evidence>
<keyword evidence="2" id="KW-1185">Reference proteome</keyword>
<name>A0AAV1K1B4_9NEOP</name>
<proteinExistence type="predicted"/>
<sequence length="68" mass="7870">MLCPLFSPSKREMRSVSFDSKTRAIEEVTTFVRPQWRGRCVDWSVVPAIWPEEKEICGRRSALSANQL</sequence>
<protein>
    <submittedName>
        <fullName evidence="1">Uncharacterized protein</fullName>
    </submittedName>
</protein>
<dbReference type="AlphaFoldDB" id="A0AAV1K1B4"/>
<dbReference type="EMBL" id="CAVLEF010000280">
    <property type="protein sequence ID" value="CAK1555584.1"/>
    <property type="molecule type" value="Genomic_DNA"/>
</dbReference>
<accession>A0AAV1K1B4</accession>
<reference evidence="1 2" key="1">
    <citation type="submission" date="2023-11" db="EMBL/GenBank/DDBJ databases">
        <authorList>
            <person name="Okamura Y."/>
        </authorList>
    </citation>
    <scope>NUCLEOTIDE SEQUENCE [LARGE SCALE GENOMIC DNA]</scope>
</reference>